<keyword evidence="3 5" id="KW-0720">Serine protease</keyword>
<dbReference type="PROSITE" id="PS50240">
    <property type="entry name" value="TRYPSIN_DOM"/>
    <property type="match status" value="1"/>
</dbReference>
<dbReference type="InterPro" id="IPR009003">
    <property type="entry name" value="Peptidase_S1_PA"/>
</dbReference>
<dbReference type="InterPro" id="IPR043504">
    <property type="entry name" value="Peptidase_S1_PA_chymotrypsin"/>
</dbReference>
<evidence type="ECO:0000313" key="7">
    <source>
        <dbReference type="EMBL" id="NXW53646.1"/>
    </source>
</evidence>
<keyword evidence="1 5" id="KW-0645">Protease</keyword>
<dbReference type="PANTHER" id="PTHR24252:SF21">
    <property type="entry name" value="TRANSMEMBRANE SERINE PROTEASE 12"/>
    <property type="match status" value="1"/>
</dbReference>
<dbReference type="SMART" id="SM00020">
    <property type="entry name" value="Tryp_SPc"/>
    <property type="match status" value="1"/>
</dbReference>
<dbReference type="Pfam" id="PF00089">
    <property type="entry name" value="Trypsin"/>
    <property type="match status" value="1"/>
</dbReference>
<gene>
    <name evidence="7" type="primary">Tmprss12</name>
    <name evidence="7" type="ORF">EURGUL_R04998</name>
</gene>
<evidence type="ECO:0000256" key="4">
    <source>
        <dbReference type="ARBA" id="ARBA00023157"/>
    </source>
</evidence>
<dbReference type="Proteomes" id="UP000541249">
    <property type="component" value="Unassembled WGS sequence"/>
</dbReference>
<dbReference type="InterPro" id="IPR033116">
    <property type="entry name" value="TRYPSIN_SER"/>
</dbReference>
<dbReference type="AlphaFoldDB" id="A0A7L4CTY0"/>
<proteinExistence type="predicted"/>
<dbReference type="PANTHER" id="PTHR24252">
    <property type="entry name" value="ACROSIN-RELATED"/>
    <property type="match status" value="1"/>
</dbReference>
<keyword evidence="2 5" id="KW-0378">Hydrolase</keyword>
<evidence type="ECO:0000259" key="6">
    <source>
        <dbReference type="PROSITE" id="PS50240"/>
    </source>
</evidence>
<sequence>VVGGHDARVGAWPWSASLQIHQSGGCFTHICGGVLIREDSVLTAAHCVKVRKHPSSWRAVLGAHNLQKHDKHAAERSIRSITVHPDYRGDVFENDLALFELASAVRYREHIQPICLPPAQLPRGTDNHTACVISGWGRTAEKGKTSAVLKEAQVEIIPSSVCNSSDAYGGVLNDNMICAGSPSGGVDACQGDSGGPLACRDPGTDRYYLVGIASFGAGCGRQRFPGIYVRVSQYRSWI</sequence>
<dbReference type="PROSITE" id="PS00135">
    <property type="entry name" value="TRYPSIN_SER"/>
    <property type="match status" value="1"/>
</dbReference>
<dbReference type="InterPro" id="IPR001254">
    <property type="entry name" value="Trypsin_dom"/>
</dbReference>
<keyword evidence="8" id="KW-1185">Reference proteome</keyword>
<reference evidence="7 8" key="1">
    <citation type="submission" date="2019-09" db="EMBL/GenBank/DDBJ databases">
        <title>Bird 10,000 Genomes (B10K) Project - Family phase.</title>
        <authorList>
            <person name="Zhang G."/>
        </authorList>
    </citation>
    <scope>NUCLEOTIDE SEQUENCE [LARGE SCALE GENOMIC DNA]</scope>
    <source>
        <strain evidence="7">B10K-DU-002-51</strain>
        <tissue evidence="7">Muscle</tissue>
    </source>
</reference>
<name>A0A7L4CTY0_9AVES</name>
<dbReference type="InterPro" id="IPR018114">
    <property type="entry name" value="TRYPSIN_HIS"/>
</dbReference>
<protein>
    <submittedName>
        <fullName evidence="7">TMPSC protease</fullName>
    </submittedName>
</protein>
<feature type="non-terminal residue" evidence="7">
    <location>
        <position position="1"/>
    </location>
</feature>
<dbReference type="GO" id="GO:0004252">
    <property type="term" value="F:serine-type endopeptidase activity"/>
    <property type="evidence" value="ECO:0007669"/>
    <property type="project" value="InterPro"/>
</dbReference>
<dbReference type="EMBL" id="VZZY01001204">
    <property type="protein sequence ID" value="NXW53646.1"/>
    <property type="molecule type" value="Genomic_DNA"/>
</dbReference>
<dbReference type="PROSITE" id="PS00134">
    <property type="entry name" value="TRYPSIN_HIS"/>
    <property type="match status" value="1"/>
</dbReference>
<comment type="caution">
    <text evidence="7">The sequence shown here is derived from an EMBL/GenBank/DDBJ whole genome shotgun (WGS) entry which is preliminary data.</text>
</comment>
<evidence type="ECO:0000313" key="8">
    <source>
        <dbReference type="Proteomes" id="UP000541249"/>
    </source>
</evidence>
<evidence type="ECO:0000256" key="5">
    <source>
        <dbReference type="RuleBase" id="RU363034"/>
    </source>
</evidence>
<feature type="domain" description="Peptidase S1" evidence="6">
    <location>
        <begin position="1"/>
        <end position="238"/>
    </location>
</feature>
<dbReference type="SUPFAM" id="SSF50494">
    <property type="entry name" value="Trypsin-like serine proteases"/>
    <property type="match status" value="1"/>
</dbReference>
<dbReference type="GO" id="GO:0006508">
    <property type="term" value="P:proteolysis"/>
    <property type="evidence" value="ECO:0007669"/>
    <property type="project" value="UniProtKB-KW"/>
</dbReference>
<dbReference type="InterPro" id="IPR001314">
    <property type="entry name" value="Peptidase_S1A"/>
</dbReference>
<evidence type="ECO:0000256" key="2">
    <source>
        <dbReference type="ARBA" id="ARBA00022801"/>
    </source>
</evidence>
<evidence type="ECO:0000256" key="1">
    <source>
        <dbReference type="ARBA" id="ARBA00022670"/>
    </source>
</evidence>
<evidence type="ECO:0000256" key="3">
    <source>
        <dbReference type="ARBA" id="ARBA00022825"/>
    </source>
</evidence>
<dbReference type="Gene3D" id="2.40.10.10">
    <property type="entry name" value="Trypsin-like serine proteases"/>
    <property type="match status" value="2"/>
</dbReference>
<feature type="non-terminal residue" evidence="7">
    <location>
        <position position="238"/>
    </location>
</feature>
<dbReference type="PRINTS" id="PR00722">
    <property type="entry name" value="CHYMOTRYPSIN"/>
</dbReference>
<organism evidence="7 8">
    <name type="scientific">Eurystomus gularis</name>
    <dbReference type="NCBI Taxonomy" id="325343"/>
    <lineage>
        <taxon>Eukaryota</taxon>
        <taxon>Metazoa</taxon>
        <taxon>Chordata</taxon>
        <taxon>Craniata</taxon>
        <taxon>Vertebrata</taxon>
        <taxon>Euteleostomi</taxon>
        <taxon>Archelosauria</taxon>
        <taxon>Archosauria</taxon>
        <taxon>Dinosauria</taxon>
        <taxon>Saurischia</taxon>
        <taxon>Theropoda</taxon>
        <taxon>Coelurosauria</taxon>
        <taxon>Aves</taxon>
        <taxon>Neognathae</taxon>
        <taxon>Neoaves</taxon>
        <taxon>Telluraves</taxon>
        <taxon>Coraciimorphae</taxon>
        <taxon>Coraciiformes</taxon>
        <taxon>Coraciidae</taxon>
        <taxon>Eurystomus</taxon>
    </lineage>
</organism>
<keyword evidence="4" id="KW-1015">Disulfide bond</keyword>
<dbReference type="CDD" id="cd00190">
    <property type="entry name" value="Tryp_SPc"/>
    <property type="match status" value="1"/>
</dbReference>
<dbReference type="FunFam" id="2.40.10.10:FF:000003">
    <property type="entry name" value="Transmembrane serine protease 3"/>
    <property type="match status" value="1"/>
</dbReference>
<accession>A0A7L4CTY0</accession>
<dbReference type="OrthoDB" id="10051896at2759"/>